<dbReference type="InterPro" id="IPR029062">
    <property type="entry name" value="Class_I_gatase-like"/>
</dbReference>
<accession>A0A9D1TCW9</accession>
<dbReference type="Proteomes" id="UP000886884">
    <property type="component" value="Unassembled WGS sequence"/>
</dbReference>
<gene>
    <name evidence="4" type="ORF">IAA64_06260</name>
</gene>
<sequence length="491" mass="54380">MDMNKLRNSQGKRGFAGKRKLRFGIFAAVLTLAVVAVVIMLNVAVGAVETNWGLTVDLTRIGATDFSQATFDVLDSFEEPVHIYTVYQPGTNSSLRLQVENILEKYRAYNHNIALDTIDPVSEPSRVQQYAGEETVSEGAIIVTNADASRVRVVQRSDYYYNYTSSITRQTHTMFNVEGALTSAILYVTSDATPRVFYLTGHNELDAATYCTMLTEWLTENNYEVAVLDLANGGETLRAGDVLVVIDPRRDMSEAEYQVLSRWLAEGGRLLMSLNYDVDQSVLNNFHRLLEEYHMGFGDGYIQESENSASNWREAVYSLVPNMDAEHEITAPLAANGMTLLFPYARPLLPVDFPESGNVYDTILFSSNQAVVVNGDETSAPGSFPIAMTMLRQDSEDPSRDVRILLMGGYNVLANTVAMSYSYNPNFLLNAFQWLVNVETTVSIAPRIEDEGILAIPDAATAWSLAAVVVIAIPLAVAIAGIVVWVKRRRK</sequence>
<keyword evidence="1" id="KW-0472">Membrane</keyword>
<feature type="transmembrane region" description="Helical" evidence="1">
    <location>
        <begin position="463"/>
        <end position="486"/>
    </location>
</feature>
<evidence type="ECO:0000256" key="1">
    <source>
        <dbReference type="SAM" id="Phobius"/>
    </source>
</evidence>
<dbReference type="InterPro" id="IPR055396">
    <property type="entry name" value="DUF7088"/>
</dbReference>
<proteinExistence type="predicted"/>
<dbReference type="SUPFAM" id="SSF52317">
    <property type="entry name" value="Class I glutamine amidotransferase-like"/>
    <property type="match status" value="1"/>
</dbReference>
<keyword evidence="1" id="KW-1133">Transmembrane helix</keyword>
<evidence type="ECO:0000259" key="2">
    <source>
        <dbReference type="Pfam" id="PF09822"/>
    </source>
</evidence>
<name>A0A9D1TCW9_9FIRM</name>
<keyword evidence="1" id="KW-0812">Transmembrane</keyword>
<reference evidence="4" key="1">
    <citation type="submission" date="2020-10" db="EMBL/GenBank/DDBJ databases">
        <authorList>
            <person name="Gilroy R."/>
        </authorList>
    </citation>
    <scope>NUCLEOTIDE SEQUENCE</scope>
    <source>
        <strain evidence="4">CHK183-6373</strain>
    </source>
</reference>
<evidence type="ECO:0000313" key="4">
    <source>
        <dbReference type="EMBL" id="HIV27553.1"/>
    </source>
</evidence>
<dbReference type="Pfam" id="PF23357">
    <property type="entry name" value="DUF7088"/>
    <property type="match status" value="1"/>
</dbReference>
<evidence type="ECO:0000313" key="5">
    <source>
        <dbReference type="Proteomes" id="UP000886884"/>
    </source>
</evidence>
<reference evidence="4" key="2">
    <citation type="journal article" date="2021" name="PeerJ">
        <title>Extensive microbial diversity within the chicken gut microbiome revealed by metagenomics and culture.</title>
        <authorList>
            <person name="Gilroy R."/>
            <person name="Ravi A."/>
            <person name="Getino M."/>
            <person name="Pursley I."/>
            <person name="Horton D.L."/>
            <person name="Alikhan N.F."/>
            <person name="Baker D."/>
            <person name="Gharbi K."/>
            <person name="Hall N."/>
            <person name="Watson M."/>
            <person name="Adriaenssens E.M."/>
            <person name="Foster-Nyarko E."/>
            <person name="Jarju S."/>
            <person name="Secka A."/>
            <person name="Antonio M."/>
            <person name="Oren A."/>
            <person name="Chaudhuri R.R."/>
            <person name="La Ragione R."/>
            <person name="Hildebrand F."/>
            <person name="Pallen M.J."/>
        </authorList>
    </citation>
    <scope>NUCLEOTIDE SEQUENCE</scope>
    <source>
        <strain evidence="4">CHK183-6373</strain>
    </source>
</reference>
<dbReference type="Pfam" id="PF09822">
    <property type="entry name" value="ABC_transp_aux"/>
    <property type="match status" value="1"/>
</dbReference>
<organism evidence="4 5">
    <name type="scientific">Candidatus Ornithocaccomicrobium faecavium</name>
    <dbReference type="NCBI Taxonomy" id="2840890"/>
    <lineage>
        <taxon>Bacteria</taxon>
        <taxon>Bacillati</taxon>
        <taxon>Bacillota</taxon>
        <taxon>Clostridia</taxon>
        <taxon>Candidatus Ornithocaccomicrobium</taxon>
    </lineage>
</organism>
<evidence type="ECO:0000259" key="3">
    <source>
        <dbReference type="Pfam" id="PF23357"/>
    </source>
</evidence>
<feature type="transmembrane region" description="Helical" evidence="1">
    <location>
        <begin position="21"/>
        <end position="41"/>
    </location>
</feature>
<dbReference type="InterPro" id="IPR019196">
    <property type="entry name" value="ABC_transp_unknown"/>
</dbReference>
<dbReference type="AlphaFoldDB" id="A0A9D1TCW9"/>
<comment type="caution">
    <text evidence="4">The sequence shown here is derived from an EMBL/GenBank/DDBJ whole genome shotgun (WGS) entry which is preliminary data.</text>
</comment>
<dbReference type="EMBL" id="DVOT01000115">
    <property type="protein sequence ID" value="HIV27553.1"/>
    <property type="molecule type" value="Genomic_DNA"/>
</dbReference>
<feature type="domain" description="ABC-type uncharacterised transport system" evidence="2">
    <location>
        <begin position="194"/>
        <end position="382"/>
    </location>
</feature>
<feature type="domain" description="DUF7088" evidence="3">
    <location>
        <begin position="67"/>
        <end position="131"/>
    </location>
</feature>
<protein>
    <submittedName>
        <fullName evidence="4">GldG family protein</fullName>
    </submittedName>
</protein>